<reference evidence="3" key="1">
    <citation type="submission" date="2017-09" db="EMBL/GenBank/DDBJ databases">
        <title>Depth-based differentiation of microbial function through sediment-hosted aquifers and enrichment of novel symbionts in the deep terrestrial subsurface.</title>
        <authorList>
            <person name="Probst A.J."/>
            <person name="Ladd B."/>
            <person name="Jarett J.K."/>
            <person name="Geller-Mcgrath D.E."/>
            <person name="Sieber C.M.K."/>
            <person name="Emerson J.B."/>
            <person name="Anantharaman K."/>
            <person name="Thomas B.C."/>
            <person name="Malmstrom R."/>
            <person name="Stieglmeier M."/>
            <person name="Klingl A."/>
            <person name="Woyke T."/>
            <person name="Ryan C.M."/>
            <person name="Banfield J.F."/>
        </authorList>
    </citation>
    <scope>NUCLEOTIDE SEQUENCE [LARGE SCALE GENOMIC DNA]</scope>
</reference>
<dbReference type="GO" id="GO:0005737">
    <property type="term" value="C:cytoplasm"/>
    <property type="evidence" value="ECO:0007669"/>
    <property type="project" value="TreeGrafter"/>
</dbReference>
<dbReference type="Proteomes" id="UP000231263">
    <property type="component" value="Unassembled WGS sequence"/>
</dbReference>
<evidence type="ECO:0000313" key="3">
    <source>
        <dbReference type="Proteomes" id="UP000231263"/>
    </source>
</evidence>
<gene>
    <name evidence="2" type="ORF">CO173_01675</name>
</gene>
<accession>A0A2M7XF26</accession>
<dbReference type="PANTHER" id="PTHR21621">
    <property type="entry name" value="RIBOSOMAL PROTEIN S6 MODIFICATION PROTEIN"/>
    <property type="match status" value="1"/>
</dbReference>
<organism evidence="2 3">
    <name type="scientific">Candidatus Uhrbacteria bacterium CG_4_9_14_3_um_filter_41_35</name>
    <dbReference type="NCBI Taxonomy" id="1975034"/>
    <lineage>
        <taxon>Bacteria</taxon>
        <taxon>Candidatus Uhriibacteriota</taxon>
    </lineage>
</organism>
<dbReference type="AlphaFoldDB" id="A0A2M7XF26"/>
<protein>
    <recommendedName>
        <fullName evidence="1">ATP-grasp fold RimK-type domain-containing protein</fullName>
    </recommendedName>
</protein>
<comment type="caution">
    <text evidence="2">The sequence shown here is derived from an EMBL/GenBank/DDBJ whole genome shotgun (WGS) entry which is preliminary data.</text>
</comment>
<dbReference type="InterPro" id="IPR013651">
    <property type="entry name" value="ATP-grasp_RimK-type"/>
</dbReference>
<dbReference type="Gene3D" id="3.30.470.20">
    <property type="entry name" value="ATP-grasp fold, B domain"/>
    <property type="match status" value="1"/>
</dbReference>
<dbReference type="SUPFAM" id="SSF56059">
    <property type="entry name" value="Glutathione synthetase ATP-binding domain-like"/>
    <property type="match status" value="1"/>
</dbReference>
<proteinExistence type="predicted"/>
<sequence>MAIKKQINLFNSVQKFRDGFIAGCEKNNIILKPLKTSQLIIHLKNTEAGHFIYNNEEIDIDSSYNFIQLRGKESQIPTLLAMYAKARNIKFNDEINTEHTMNANKIAQMMMLWLSDLPIPETIICSSYSFKANTEYIQNKLNFPVVLKKNGDRGTEVWKIESFTELSLKLEITDAVKESSKTEKKVEVYVIQEYIPNTFDFRVAMFQGEVLKIIKRTSKDGFYNNCSLGADWEFSEIEAEELALSKKACEVARLDLAGVDFVRTENGIKFFEINQSPQLTAEYAEKIVEIIDRKYLG</sequence>
<dbReference type="EMBL" id="PFWT01000009">
    <property type="protein sequence ID" value="PJA46455.1"/>
    <property type="molecule type" value="Genomic_DNA"/>
</dbReference>
<dbReference type="GO" id="GO:0016879">
    <property type="term" value="F:ligase activity, forming carbon-nitrogen bonds"/>
    <property type="evidence" value="ECO:0007669"/>
    <property type="project" value="TreeGrafter"/>
</dbReference>
<evidence type="ECO:0000313" key="2">
    <source>
        <dbReference type="EMBL" id="PJA46455.1"/>
    </source>
</evidence>
<dbReference type="PANTHER" id="PTHR21621:SF0">
    <property type="entry name" value="BETA-CITRYLGLUTAMATE SYNTHASE B-RELATED"/>
    <property type="match status" value="1"/>
</dbReference>
<evidence type="ECO:0000259" key="1">
    <source>
        <dbReference type="Pfam" id="PF08443"/>
    </source>
</evidence>
<feature type="domain" description="ATP-grasp fold RimK-type" evidence="1">
    <location>
        <begin position="104"/>
        <end position="282"/>
    </location>
</feature>
<dbReference type="Pfam" id="PF08443">
    <property type="entry name" value="RimK"/>
    <property type="match status" value="1"/>
</dbReference>
<name>A0A2M7XF26_9BACT</name>